<dbReference type="InterPro" id="IPR009091">
    <property type="entry name" value="RCC1/BLIP-II"/>
</dbReference>
<evidence type="ECO:0000256" key="4">
    <source>
        <dbReference type="ARBA" id="ARBA00022803"/>
    </source>
</evidence>
<feature type="repeat" description="RCC1" evidence="9">
    <location>
        <begin position="414"/>
        <end position="485"/>
    </location>
</feature>
<feature type="domain" description="PPIase cyclophilin-type" evidence="11">
    <location>
        <begin position="1443"/>
        <end position="1607"/>
    </location>
</feature>
<dbReference type="FunFam" id="2.40.100.10:FF:000022">
    <property type="entry name" value="Peptidyl-prolyl cis-trans isomerase CYP95"/>
    <property type="match status" value="1"/>
</dbReference>
<keyword evidence="6" id="KW-0413">Isomerase</keyword>
<evidence type="ECO:0000256" key="6">
    <source>
        <dbReference type="ARBA" id="ARBA00023235"/>
    </source>
</evidence>
<dbReference type="SMART" id="SM00028">
    <property type="entry name" value="TPR"/>
    <property type="match status" value="2"/>
</dbReference>
<evidence type="ECO:0000256" key="2">
    <source>
        <dbReference type="ARBA" id="ARBA00013194"/>
    </source>
</evidence>
<dbReference type="SUPFAM" id="SSF50985">
    <property type="entry name" value="RCC1/BLIP-II"/>
    <property type="match status" value="1"/>
</dbReference>
<dbReference type="InterPro" id="IPR002130">
    <property type="entry name" value="Cyclophilin-type_PPIase_dom"/>
</dbReference>
<dbReference type="InterPro" id="IPR051625">
    <property type="entry name" value="Signaling_Regulatory_Domain"/>
</dbReference>
<dbReference type="Gene3D" id="2.130.10.30">
    <property type="entry name" value="Regulator of chromosome condensation 1/beta-lactamase-inhibitor protein II"/>
    <property type="match status" value="1"/>
</dbReference>
<feature type="compositionally biased region" description="Polar residues" evidence="10">
    <location>
        <begin position="1293"/>
        <end position="1305"/>
    </location>
</feature>
<dbReference type="FunFam" id="1.25.40.10:FF:000029">
    <property type="entry name" value="peptidyl-prolyl cis-trans isomerase D"/>
    <property type="match status" value="1"/>
</dbReference>
<keyword evidence="14" id="KW-1185">Reference proteome</keyword>
<accession>A0A1Q3DW37</accession>
<dbReference type="CDD" id="cd18500">
    <property type="entry name" value="BACK_IBtk"/>
    <property type="match status" value="1"/>
</dbReference>
<gene>
    <name evidence="13" type="ORF">LENED_000483</name>
</gene>
<dbReference type="STRING" id="5353.A0A1Q3DW37"/>
<dbReference type="Pfam" id="PF00415">
    <property type="entry name" value="RCC1"/>
    <property type="match status" value="1"/>
</dbReference>
<feature type="region of interest" description="Disordered" evidence="10">
    <location>
        <begin position="32"/>
        <end position="59"/>
    </location>
</feature>
<dbReference type="InterPro" id="IPR029000">
    <property type="entry name" value="Cyclophilin-like_dom_sf"/>
</dbReference>
<feature type="compositionally biased region" description="Low complexity" evidence="10">
    <location>
        <begin position="1318"/>
        <end position="1327"/>
    </location>
</feature>
<protein>
    <recommendedName>
        <fullName evidence="7">Peptidyl-prolyl cis-trans isomerase D</fullName>
        <ecNumber evidence="2">5.2.1.8</ecNumber>
    </recommendedName>
    <alternativeName>
        <fullName evidence="8">Rotamase D</fullName>
    </alternativeName>
</protein>
<dbReference type="Gene3D" id="3.30.710.10">
    <property type="entry name" value="Potassium Channel Kv1.1, Chain A"/>
    <property type="match status" value="1"/>
</dbReference>
<keyword evidence="4" id="KW-0802">TPR repeat</keyword>
<evidence type="ECO:0000256" key="8">
    <source>
        <dbReference type="ARBA" id="ARBA00076602"/>
    </source>
</evidence>
<dbReference type="InterPro" id="IPR000408">
    <property type="entry name" value="Reg_chr_condens"/>
</dbReference>
<dbReference type="SUPFAM" id="SSF54695">
    <property type="entry name" value="POZ domain"/>
    <property type="match status" value="1"/>
</dbReference>
<feature type="compositionally biased region" description="Low complexity" evidence="10">
    <location>
        <begin position="1186"/>
        <end position="1198"/>
    </location>
</feature>
<dbReference type="Proteomes" id="UP000188533">
    <property type="component" value="Unassembled WGS sequence"/>
</dbReference>
<dbReference type="PROSITE" id="PS50072">
    <property type="entry name" value="CSA_PPIASE_2"/>
    <property type="match status" value="1"/>
</dbReference>
<dbReference type="InterPro" id="IPR036770">
    <property type="entry name" value="Ankyrin_rpt-contain_sf"/>
</dbReference>
<organism evidence="13 14">
    <name type="scientific">Lentinula edodes</name>
    <name type="common">Shiitake mushroom</name>
    <name type="synonym">Lentinus edodes</name>
    <dbReference type="NCBI Taxonomy" id="5353"/>
    <lineage>
        <taxon>Eukaryota</taxon>
        <taxon>Fungi</taxon>
        <taxon>Dikarya</taxon>
        <taxon>Basidiomycota</taxon>
        <taxon>Agaricomycotina</taxon>
        <taxon>Agaricomycetes</taxon>
        <taxon>Agaricomycetidae</taxon>
        <taxon>Agaricales</taxon>
        <taxon>Marasmiineae</taxon>
        <taxon>Omphalotaceae</taxon>
        <taxon>Lentinula</taxon>
    </lineage>
</organism>
<proteinExistence type="predicted"/>
<feature type="region of interest" description="Disordered" evidence="10">
    <location>
        <begin position="612"/>
        <end position="638"/>
    </location>
</feature>
<feature type="repeat" description="RCC1" evidence="9">
    <location>
        <begin position="273"/>
        <end position="328"/>
    </location>
</feature>
<dbReference type="Gene3D" id="1.25.40.10">
    <property type="entry name" value="Tetratricopeptide repeat domain"/>
    <property type="match status" value="1"/>
</dbReference>
<feature type="compositionally biased region" description="Acidic residues" evidence="10">
    <location>
        <begin position="1157"/>
        <end position="1168"/>
    </location>
</feature>
<feature type="compositionally biased region" description="Low complexity" evidence="10">
    <location>
        <begin position="1111"/>
        <end position="1122"/>
    </location>
</feature>
<dbReference type="Pfam" id="PF12796">
    <property type="entry name" value="Ank_2"/>
    <property type="match status" value="1"/>
</dbReference>
<evidence type="ECO:0000256" key="10">
    <source>
        <dbReference type="SAM" id="MobiDB-lite"/>
    </source>
</evidence>
<evidence type="ECO:0000256" key="5">
    <source>
        <dbReference type="ARBA" id="ARBA00023110"/>
    </source>
</evidence>
<dbReference type="InterPro" id="IPR020892">
    <property type="entry name" value="Cyclophilin-type_PPIase_CS"/>
</dbReference>
<dbReference type="PRINTS" id="PR00153">
    <property type="entry name" value="CSAPPISMRASE"/>
</dbReference>
<evidence type="ECO:0000256" key="7">
    <source>
        <dbReference type="ARBA" id="ARBA00074451"/>
    </source>
</evidence>
<dbReference type="PROSITE" id="PS50097">
    <property type="entry name" value="BTB"/>
    <property type="match status" value="1"/>
</dbReference>
<keyword evidence="3" id="KW-0677">Repeat</keyword>
<dbReference type="Gene3D" id="2.40.100.10">
    <property type="entry name" value="Cyclophilin-like"/>
    <property type="match status" value="1"/>
</dbReference>
<reference evidence="13 14" key="1">
    <citation type="submission" date="2016-08" db="EMBL/GenBank/DDBJ databases">
        <authorList>
            <consortium name="Lentinula edodes genome sequencing consortium"/>
            <person name="Sakamoto Y."/>
            <person name="Nakade K."/>
            <person name="Sato S."/>
            <person name="Yoshida Y."/>
            <person name="Miyazaki K."/>
            <person name="Natsume S."/>
            <person name="Konno N."/>
        </authorList>
    </citation>
    <scope>NUCLEOTIDE SEQUENCE [LARGE SCALE GENOMIC DNA]</scope>
    <source>
        <strain evidence="13 14">NBRC 111202</strain>
    </source>
</reference>
<evidence type="ECO:0000259" key="12">
    <source>
        <dbReference type="PROSITE" id="PS50097"/>
    </source>
</evidence>
<dbReference type="GO" id="GO:0042026">
    <property type="term" value="P:protein refolding"/>
    <property type="evidence" value="ECO:0007669"/>
    <property type="project" value="UniProtKB-ARBA"/>
</dbReference>
<name>A0A1Q3DW37_LENED</name>
<evidence type="ECO:0000313" key="13">
    <source>
        <dbReference type="EMBL" id="GAV99053.1"/>
    </source>
</evidence>
<evidence type="ECO:0000256" key="9">
    <source>
        <dbReference type="PROSITE-ProRule" id="PRU00235"/>
    </source>
</evidence>
<feature type="region of interest" description="Disordered" evidence="10">
    <location>
        <begin position="1232"/>
        <end position="1349"/>
    </location>
</feature>
<dbReference type="CDD" id="cd01926">
    <property type="entry name" value="cyclophilin_ABH_like"/>
    <property type="match status" value="1"/>
</dbReference>
<dbReference type="EC" id="5.2.1.8" evidence="2"/>
<evidence type="ECO:0000259" key="11">
    <source>
        <dbReference type="PROSITE" id="PS50072"/>
    </source>
</evidence>
<dbReference type="CDD" id="cd18186">
    <property type="entry name" value="BTB_POZ_ZBTB_KLHL-like"/>
    <property type="match status" value="1"/>
</dbReference>
<dbReference type="Pfam" id="PF00651">
    <property type="entry name" value="BTB"/>
    <property type="match status" value="1"/>
</dbReference>
<feature type="compositionally biased region" description="Polar residues" evidence="10">
    <location>
        <begin position="612"/>
        <end position="622"/>
    </location>
</feature>
<feature type="compositionally biased region" description="Polar residues" evidence="10">
    <location>
        <begin position="1251"/>
        <end position="1268"/>
    </location>
</feature>
<dbReference type="PROSITE" id="PS50012">
    <property type="entry name" value="RCC1_3"/>
    <property type="match status" value="2"/>
</dbReference>
<dbReference type="SUPFAM" id="SSF48403">
    <property type="entry name" value="Ankyrin repeat"/>
    <property type="match status" value="1"/>
</dbReference>
<evidence type="ECO:0000313" key="14">
    <source>
        <dbReference type="Proteomes" id="UP000188533"/>
    </source>
</evidence>
<dbReference type="PROSITE" id="PS00170">
    <property type="entry name" value="CSA_PPIASE_1"/>
    <property type="match status" value="1"/>
</dbReference>
<evidence type="ECO:0000256" key="3">
    <source>
        <dbReference type="ARBA" id="ARBA00022737"/>
    </source>
</evidence>
<dbReference type="InterPro" id="IPR002110">
    <property type="entry name" value="Ankyrin_rpt"/>
</dbReference>
<dbReference type="Pfam" id="PF00160">
    <property type="entry name" value="Pro_isomerase"/>
    <property type="match status" value="1"/>
</dbReference>
<dbReference type="InterPro" id="IPR011990">
    <property type="entry name" value="TPR-like_helical_dom_sf"/>
</dbReference>
<feature type="domain" description="BTB" evidence="12">
    <location>
        <begin position="878"/>
        <end position="943"/>
    </location>
</feature>
<dbReference type="Gene3D" id="1.25.40.20">
    <property type="entry name" value="Ankyrin repeat-containing domain"/>
    <property type="match status" value="1"/>
</dbReference>
<keyword evidence="5" id="KW-0697">Rotamase</keyword>
<comment type="catalytic activity">
    <reaction evidence="1">
        <text>[protein]-peptidylproline (omega=180) = [protein]-peptidylproline (omega=0)</text>
        <dbReference type="Rhea" id="RHEA:16237"/>
        <dbReference type="Rhea" id="RHEA-COMP:10747"/>
        <dbReference type="Rhea" id="RHEA-COMP:10748"/>
        <dbReference type="ChEBI" id="CHEBI:83833"/>
        <dbReference type="ChEBI" id="CHEBI:83834"/>
        <dbReference type="EC" id="5.2.1.8"/>
    </reaction>
</comment>
<dbReference type="PANTHER" id="PTHR22872">
    <property type="entry name" value="BTK-BINDING PROTEIN-RELATED"/>
    <property type="match status" value="1"/>
</dbReference>
<dbReference type="GO" id="GO:0003755">
    <property type="term" value="F:peptidyl-prolyl cis-trans isomerase activity"/>
    <property type="evidence" value="ECO:0007669"/>
    <property type="project" value="UniProtKB-KW"/>
</dbReference>
<dbReference type="SMART" id="SM00248">
    <property type="entry name" value="ANK"/>
    <property type="match status" value="2"/>
</dbReference>
<reference evidence="13 14" key="2">
    <citation type="submission" date="2017-02" db="EMBL/GenBank/DDBJ databases">
        <title>A genome survey and senescence transcriptome analysis in Lentinula edodes.</title>
        <authorList>
            <person name="Sakamoto Y."/>
            <person name="Nakade K."/>
            <person name="Sato S."/>
            <person name="Yoshida Y."/>
            <person name="Miyazaki K."/>
            <person name="Natsume S."/>
            <person name="Konno N."/>
        </authorList>
    </citation>
    <scope>NUCLEOTIDE SEQUENCE [LARGE SCALE GENOMIC DNA]</scope>
    <source>
        <strain evidence="13 14">NBRC 111202</strain>
    </source>
</reference>
<dbReference type="EMBL" id="BDGU01000007">
    <property type="protein sequence ID" value="GAV99053.1"/>
    <property type="molecule type" value="Genomic_DNA"/>
</dbReference>
<dbReference type="PANTHER" id="PTHR22872:SF2">
    <property type="entry name" value="INHIBITOR OF BRUTON TYROSINE KINASE"/>
    <property type="match status" value="1"/>
</dbReference>
<dbReference type="SUPFAM" id="SSF48452">
    <property type="entry name" value="TPR-like"/>
    <property type="match status" value="1"/>
</dbReference>
<dbReference type="InterPro" id="IPR011333">
    <property type="entry name" value="SKP1/BTB/POZ_sf"/>
</dbReference>
<feature type="compositionally biased region" description="Low complexity" evidence="10">
    <location>
        <begin position="32"/>
        <end position="51"/>
    </location>
</feature>
<comment type="caution">
    <text evidence="13">The sequence shown here is derived from an EMBL/GenBank/DDBJ whole genome shotgun (WGS) entry which is preliminary data.</text>
</comment>
<feature type="region of interest" description="Disordered" evidence="10">
    <location>
        <begin position="1107"/>
        <end position="1199"/>
    </location>
</feature>
<sequence length="1807" mass="196079">MTSGFGTSLHAHFHLRNQQAFQRLLASNNASSGAADSASSRGMSFGSSPRSLKSKVGRDEDRIDINARDGFGRTVLHLASASTDASSVEYVRLLLRQPDLNVNLQDRESQWTALHRAMYIGNLGVVLLLLQHSNTDTTLKDLEGYTAFDLYNSTIEGTKPEPSLFPATSTISPLQSIGGAELFTWGANRNASLGHGDSSDRTFPDPVSIPRIVLKSPDHVPVQDRFARAAVLQLIPRRVYGPLKKEFVLGVAASKGASACWVREGTDGAGGGSNVYTWGLNGGQLGYDRTATGSGAQVQSLPRKVTKITRPVVQIALGESAMACLLSGIGSVGGGWKGDVLVFWGDQVGRVSFPIHTFPLSITPYRPPQALKSTRIVKISSSHNSASNLSAMLNSQSTNVNQNNINFACVSEGGEVFTFGVPGVPPLGVLGSGSGSPDADGNAGSGIALAKIIKPQRVWALRRGLVGAVRDVAIGGDGSLIVCTDSGHVYVRARSSDTIFGGSKSSSGGGKSKFVRIPYLQRIVGVCASSTGAFGALRVDADIRPISWPTVDEELLTKKVGRGLKKAVDALKGWDLVHDLKSIRPWMWKRSVDSPLDVEWLEDSCDVNFNPPSISVPPQTGAMSPVHQKPDDDADEYDDDGDLSIKQDIKLLYELCAFITRQDTNIGFSGKLPYGADLIVYINSEPSVAGTKKSRSKTKAYSLPQQLSVPLHAVLLGARSNAMASALLSPSESVFKCQVDARTVAISKTISVSSIHGNAIARRSITFTNFHSLAVLILLHYIYTDELICIWDRRVSTGIPSLSSSEALEVTPTLATQVKSELQNLARILVLPEMLKAMESVVKRPVTETLRTDLATVWNLNNSSSSLPTLYTSSALAPDIVIQLAEGRELVAHSTILRARSVYFEDFLSEEDWTKKRKGHEGVLKVDLRHVKSNVMEYVMRWLCCGQTEGLFGSLEFAESVDTILEFLFEVIAVANELILFPLVLLTSQLILKFLNIHNACYILSEASHYHAYELVTSVESYISENLETFLETHMLEVLDPSIIKHLSSYIRSRQENKASIVRSNILVKHAMSKWQEWLENEDIPTVFVPSTGSLRRQRERKLSQVATLISPPSSSPVLSTSFGHQKDPSKNMPPSPISRPRTTASPGLKPHAPIPESDDLFDMDDVDISLPSVDLEESRVPTAQSSSGPSPAWKSSSVPRVDMRSVMAEAAGVSESQPPRSTQIYMAAQGSTFDLPSTPSPSPRPSGSSRKVTTGSAPGSGSATPNAFPTLGGSLTPVSKSRDPAAPLNGRLPSQATSSGSNTGPILGPIFSPSRQPAPKAPATAPRRVSNPSVKSTPKAWVSTPVHEPLPPTITNSNLKGVSFVAIQQLQLEQGTSNINDKRSLLEIQQEEQAKREEEDFLKWWNAEEERVRLETEAVERLQSGDKGRQGKVTDNKRPITYFDISIGGSPIGRIVFSLYADLVPKTAENFRALCTGEKGMGQSGKPLHYKGSGFHRVIKQFMVQGGDFTMHNGTGGESIYGEKFEDEAFPVKHEKPFLLSMANAGKNTNGSQFFITVSETPHLDNKHVVFGEVIRGKSVVRQIEHFPTTSGDAPTSPIVIEDCGELSPDDPSLAALPVDADGDPYEDYPDDDDHEVSNPQVALDIAKSIREVGNKLFKEGRTDLALAKYQKSIRYLDVHHVLPDDVSPELTEAYKALLSPLLLNSALAAIRAQPPTSLNAETAVKNATRALNTLTLSSADKAKALYRRAIAHAILKDDDEAEKDLIEANKLVPDDQAIVGELGRIRNKRKEKRDKEKKAYKKMFS</sequence>
<evidence type="ECO:0000256" key="1">
    <source>
        <dbReference type="ARBA" id="ARBA00000971"/>
    </source>
</evidence>
<dbReference type="InterPro" id="IPR000210">
    <property type="entry name" value="BTB/POZ_dom"/>
</dbReference>
<dbReference type="InterPro" id="IPR019734">
    <property type="entry name" value="TPR_rpt"/>
</dbReference>
<dbReference type="SUPFAM" id="SSF50891">
    <property type="entry name" value="Cyclophilin-like"/>
    <property type="match status" value="1"/>
</dbReference>